<keyword evidence="1" id="KW-0472">Membrane</keyword>
<gene>
    <name evidence="2" type="ORF">J2782_004470</name>
</gene>
<keyword evidence="1" id="KW-0812">Transmembrane</keyword>
<keyword evidence="1" id="KW-1133">Transmembrane helix</keyword>
<evidence type="ECO:0000313" key="2">
    <source>
        <dbReference type="EMBL" id="MDR6434717.1"/>
    </source>
</evidence>
<sequence>MSSLFHYPKIPEYATIANYLLFAASLAMIGYIMVEGWLR</sequence>
<proteinExistence type="predicted"/>
<keyword evidence="3" id="KW-1185">Reference proteome</keyword>
<name>A0ABU1MFA7_9HYPH</name>
<evidence type="ECO:0000313" key="3">
    <source>
        <dbReference type="Proteomes" id="UP001184614"/>
    </source>
</evidence>
<dbReference type="EMBL" id="JAVDQT010000014">
    <property type="protein sequence ID" value="MDR6434717.1"/>
    <property type="molecule type" value="Genomic_DNA"/>
</dbReference>
<dbReference type="Proteomes" id="UP001184614">
    <property type="component" value="Unassembled WGS sequence"/>
</dbReference>
<evidence type="ECO:0000256" key="1">
    <source>
        <dbReference type="SAM" id="Phobius"/>
    </source>
</evidence>
<protein>
    <submittedName>
        <fullName evidence="2">Uncharacterized protein</fullName>
    </submittedName>
</protein>
<reference evidence="2 3" key="1">
    <citation type="submission" date="2023-07" db="EMBL/GenBank/DDBJ databases">
        <title>Sorghum-associated microbial communities from plants grown in Nebraska, USA.</title>
        <authorList>
            <person name="Schachtman D."/>
        </authorList>
    </citation>
    <scope>NUCLEOTIDE SEQUENCE [LARGE SCALE GENOMIC DNA]</scope>
    <source>
        <strain evidence="2 3">DS1730</strain>
    </source>
</reference>
<organism evidence="2 3">
    <name type="scientific">Brucella pseudogrignonensis</name>
    <dbReference type="NCBI Taxonomy" id="419475"/>
    <lineage>
        <taxon>Bacteria</taxon>
        <taxon>Pseudomonadati</taxon>
        <taxon>Pseudomonadota</taxon>
        <taxon>Alphaproteobacteria</taxon>
        <taxon>Hyphomicrobiales</taxon>
        <taxon>Brucellaceae</taxon>
        <taxon>Brucella/Ochrobactrum group</taxon>
        <taxon>Brucella</taxon>
    </lineage>
</organism>
<feature type="transmembrane region" description="Helical" evidence="1">
    <location>
        <begin position="16"/>
        <end position="34"/>
    </location>
</feature>
<accession>A0ABU1MFA7</accession>
<comment type="caution">
    <text evidence="2">The sequence shown here is derived from an EMBL/GenBank/DDBJ whole genome shotgun (WGS) entry which is preliminary data.</text>
</comment>